<dbReference type="RefSeq" id="WP_203790083.1">
    <property type="nucleotide sequence ID" value="NZ_BOMV01000102.1"/>
</dbReference>
<dbReference type="SUPFAM" id="SSF47413">
    <property type="entry name" value="lambda repressor-like DNA-binding domains"/>
    <property type="match status" value="1"/>
</dbReference>
<gene>
    <name evidence="4" type="ORF">Ari01nite_88350</name>
</gene>
<dbReference type="GO" id="GO:0003677">
    <property type="term" value="F:DNA binding"/>
    <property type="evidence" value="ECO:0007669"/>
    <property type="project" value="InterPro"/>
</dbReference>
<dbReference type="Pfam" id="PF13560">
    <property type="entry name" value="HTH_31"/>
    <property type="match status" value="1"/>
</dbReference>
<dbReference type="GO" id="GO:0043531">
    <property type="term" value="F:ADP binding"/>
    <property type="evidence" value="ECO:0007669"/>
    <property type="project" value="InterPro"/>
</dbReference>
<dbReference type="InterPro" id="IPR019734">
    <property type="entry name" value="TPR_rpt"/>
</dbReference>
<dbReference type="PANTHER" id="PTHR47691:SF3">
    <property type="entry name" value="HTH-TYPE TRANSCRIPTIONAL REGULATOR RV0890C-RELATED"/>
    <property type="match status" value="1"/>
</dbReference>
<keyword evidence="1" id="KW-0802">TPR repeat</keyword>
<keyword evidence="5" id="KW-1185">Reference proteome</keyword>
<dbReference type="Gene3D" id="3.40.50.300">
    <property type="entry name" value="P-loop containing nucleotide triphosphate hydrolases"/>
    <property type="match status" value="1"/>
</dbReference>
<dbReference type="PANTHER" id="PTHR47691">
    <property type="entry name" value="REGULATOR-RELATED"/>
    <property type="match status" value="1"/>
</dbReference>
<evidence type="ECO:0000313" key="4">
    <source>
        <dbReference type="EMBL" id="GIF01371.1"/>
    </source>
</evidence>
<dbReference type="SMART" id="SM00028">
    <property type="entry name" value="TPR"/>
    <property type="match status" value="5"/>
</dbReference>
<accession>A0A919K5R8</accession>
<feature type="repeat" description="TPR" evidence="1">
    <location>
        <begin position="651"/>
        <end position="684"/>
    </location>
</feature>
<dbReference type="Pfam" id="PF13424">
    <property type="entry name" value="TPR_12"/>
    <property type="match status" value="2"/>
</dbReference>
<dbReference type="Gene3D" id="1.25.40.10">
    <property type="entry name" value="Tetratricopeptide repeat domain"/>
    <property type="match status" value="1"/>
</dbReference>
<dbReference type="InterPro" id="IPR001387">
    <property type="entry name" value="Cro/C1-type_HTH"/>
</dbReference>
<evidence type="ECO:0000256" key="1">
    <source>
        <dbReference type="PROSITE-ProRule" id="PRU00339"/>
    </source>
</evidence>
<dbReference type="SMART" id="SM00530">
    <property type="entry name" value="HTH_XRE"/>
    <property type="match status" value="1"/>
</dbReference>
<organism evidence="4 5">
    <name type="scientific">Paractinoplanes rishiriensis</name>
    <dbReference type="NCBI Taxonomy" id="1050105"/>
    <lineage>
        <taxon>Bacteria</taxon>
        <taxon>Bacillati</taxon>
        <taxon>Actinomycetota</taxon>
        <taxon>Actinomycetes</taxon>
        <taxon>Micromonosporales</taxon>
        <taxon>Micromonosporaceae</taxon>
        <taxon>Paractinoplanes</taxon>
    </lineage>
</organism>
<dbReference type="Proteomes" id="UP000636960">
    <property type="component" value="Unassembled WGS sequence"/>
</dbReference>
<evidence type="ECO:0000313" key="5">
    <source>
        <dbReference type="Proteomes" id="UP000636960"/>
    </source>
</evidence>
<reference evidence="4" key="1">
    <citation type="submission" date="2021-01" db="EMBL/GenBank/DDBJ databases">
        <title>Whole genome shotgun sequence of Actinoplanes rishiriensis NBRC 108556.</title>
        <authorList>
            <person name="Komaki H."/>
            <person name="Tamura T."/>
        </authorList>
    </citation>
    <scope>NUCLEOTIDE SEQUENCE</scope>
    <source>
        <strain evidence="4">NBRC 108556</strain>
    </source>
</reference>
<dbReference type="InterPro" id="IPR010982">
    <property type="entry name" value="Lambda_DNA-bd_dom_sf"/>
</dbReference>
<dbReference type="PRINTS" id="PR00364">
    <property type="entry name" value="DISEASERSIST"/>
</dbReference>
<dbReference type="PROSITE" id="PS50005">
    <property type="entry name" value="TPR"/>
    <property type="match status" value="2"/>
</dbReference>
<feature type="repeat" description="TPR" evidence="1">
    <location>
        <begin position="611"/>
        <end position="644"/>
    </location>
</feature>
<protein>
    <recommendedName>
        <fullName evidence="3">HTH cro/C1-type domain-containing protein</fullName>
    </recommendedName>
</protein>
<dbReference type="EMBL" id="BOMV01000102">
    <property type="protein sequence ID" value="GIF01371.1"/>
    <property type="molecule type" value="Genomic_DNA"/>
</dbReference>
<dbReference type="InterPro" id="IPR011990">
    <property type="entry name" value="TPR-like_helical_dom_sf"/>
</dbReference>
<comment type="caution">
    <text evidence="4">The sequence shown here is derived from an EMBL/GenBank/DDBJ whole genome shotgun (WGS) entry which is preliminary data.</text>
</comment>
<feature type="domain" description="HTH cro/C1-type" evidence="3">
    <location>
        <begin position="6"/>
        <end position="61"/>
    </location>
</feature>
<evidence type="ECO:0000256" key="2">
    <source>
        <dbReference type="SAM" id="MobiDB-lite"/>
    </source>
</evidence>
<dbReference type="PROSITE" id="PS50943">
    <property type="entry name" value="HTH_CROC1"/>
    <property type="match status" value="1"/>
</dbReference>
<name>A0A919K5R8_9ACTN</name>
<proteinExistence type="predicted"/>
<dbReference type="AlphaFoldDB" id="A0A919K5R8"/>
<sequence>MFGELVRTHRRRLGMTQEDLAEHAGVSVRSVGKWESGRIAAPRLFTVRLLADTFGLQGEERDRFCRSATDEQPETDIAPAQLPPDPAGFTGRDAEMDRLTRLLSADQPLGVLISAVSGTAGIGKTALAVHWAHRVRDRFPDGQLYVNLRGFDPAGTPVPPGEALRGLLDGLGVPPLRVPEPLATRAALYRSVLAGRRMLILLDNAADAEQVRPLLPGVPGCLVVVTSRDRLTGLTISDGAQPVLLDVLSPADARGLLARRIGTARVQAEPGATDQIVDACARLPLALAVIAARAAANPHFPLSAIAGELRAGDSRLDVLAGPDPVTDVRAVFSWSYRRLSPGAARLFRLLGLHPSPNIGTAAAASLAGLPPAEVRPLLAELCAASLLTEPQPGRFESHDLLRDYARDLSDVDDEALLRIVDHYLHSALRADKLLKFDRVRIGAEPPEPAAGVTPAVVTDNVAAMAWFTTERATARSTLEAAVAAGLDLRVWWLAWGMNSYYNRLWDKHDWLDCQRASLAAARRAGQPALLANSEYTLGYASHELGDVVSSRRHLTAALALYEQLGDLSGRAMVHLNLGIVARKEGDYAEALAQGAKAGELYRAAGSRVGEARSLNNIGWCYLTMGEYEKALDHCQRAAEIHESGGSLLGAAHTWDSVGKAHYHLGDIDQALECYQRSLDIFVSQCDRQYIAIILDHIGDAHQAAGNHKAAREAFVESLAILTDLEHPDAESVRAKLSVREFRARPIPGTRKAVVPQAADS</sequence>
<feature type="region of interest" description="Disordered" evidence="2">
    <location>
        <begin position="69"/>
        <end position="91"/>
    </location>
</feature>
<dbReference type="CDD" id="cd00093">
    <property type="entry name" value="HTH_XRE"/>
    <property type="match status" value="1"/>
</dbReference>
<dbReference type="Gene3D" id="1.10.260.40">
    <property type="entry name" value="lambda repressor-like DNA-binding domains"/>
    <property type="match status" value="1"/>
</dbReference>
<dbReference type="InterPro" id="IPR027417">
    <property type="entry name" value="P-loop_NTPase"/>
</dbReference>
<dbReference type="SUPFAM" id="SSF52540">
    <property type="entry name" value="P-loop containing nucleoside triphosphate hydrolases"/>
    <property type="match status" value="1"/>
</dbReference>
<evidence type="ECO:0000259" key="3">
    <source>
        <dbReference type="PROSITE" id="PS50943"/>
    </source>
</evidence>
<dbReference type="SUPFAM" id="SSF48452">
    <property type="entry name" value="TPR-like"/>
    <property type="match status" value="2"/>
</dbReference>